<comment type="similarity">
    <text evidence="1">Belongs to the iron/ascorbate-dependent oxidoreductase family.</text>
</comment>
<dbReference type="GO" id="GO:0046872">
    <property type="term" value="F:metal ion binding"/>
    <property type="evidence" value="ECO:0007669"/>
    <property type="project" value="UniProtKB-KW"/>
</dbReference>
<name>A0ABD1N9S3_9FABA</name>
<dbReference type="SUPFAM" id="SSF51197">
    <property type="entry name" value="Clavaminate synthase-like"/>
    <property type="match status" value="1"/>
</dbReference>
<accession>A0ABD1N9S3</accession>
<sequence length="262" mass="29644">MGEVDTAFIQDPEHMPNLSPIQVEGMPIIDLSPITNHTVSDPSAIESLVKDIGSACKEWGFFQVTNHGVPLSVRQRIEEASRLFFAQSLEEKRKYIRDEISPTGYHDRPHQKPLGLGRHTDAGALTVLAQDEVVGGLEVKRKADQEWVGVKPTPNTYIINVGDIIQVILSGVVYGAGLEQYGAYESVEHRVIVNSEKERFSIPFFFHPAHYTVVKPLEELTNEKNPPKYRPYKWGKFIVRRRAGNFQKLNVENIQISHYKIA</sequence>
<comment type="caution">
    <text evidence="3">The sequence shown here is derived from an EMBL/GenBank/DDBJ whole genome shotgun (WGS) entry which is preliminary data.</text>
</comment>
<dbReference type="PROSITE" id="PS51471">
    <property type="entry name" value="FE2OG_OXY"/>
    <property type="match status" value="1"/>
</dbReference>
<dbReference type="Proteomes" id="UP001603857">
    <property type="component" value="Unassembled WGS sequence"/>
</dbReference>
<dbReference type="EMBL" id="JBGMDY010000002">
    <property type="protein sequence ID" value="KAL2344874.1"/>
    <property type="molecule type" value="Genomic_DNA"/>
</dbReference>
<evidence type="ECO:0000313" key="3">
    <source>
        <dbReference type="EMBL" id="KAL2344874.1"/>
    </source>
</evidence>
<dbReference type="InterPro" id="IPR005123">
    <property type="entry name" value="Oxoglu/Fe-dep_dioxygenase_dom"/>
</dbReference>
<reference evidence="3 4" key="1">
    <citation type="submission" date="2024-08" db="EMBL/GenBank/DDBJ databases">
        <title>Insights into the chromosomal genome structure of Flemingia macrophylla.</title>
        <authorList>
            <person name="Ding Y."/>
            <person name="Zhao Y."/>
            <person name="Bi W."/>
            <person name="Wu M."/>
            <person name="Zhao G."/>
            <person name="Gong Y."/>
            <person name="Li W."/>
            <person name="Zhang P."/>
        </authorList>
    </citation>
    <scope>NUCLEOTIDE SEQUENCE [LARGE SCALE GENOMIC DNA]</scope>
    <source>
        <strain evidence="3">DYQJB</strain>
        <tissue evidence="3">Leaf</tissue>
    </source>
</reference>
<dbReference type="Gene3D" id="2.60.120.330">
    <property type="entry name" value="B-lactam Antibiotic, Isopenicillin N Synthase, Chain"/>
    <property type="match status" value="2"/>
</dbReference>
<dbReference type="InterPro" id="IPR027443">
    <property type="entry name" value="IPNS-like_sf"/>
</dbReference>
<evidence type="ECO:0000256" key="1">
    <source>
        <dbReference type="RuleBase" id="RU003682"/>
    </source>
</evidence>
<keyword evidence="1" id="KW-0408">Iron</keyword>
<protein>
    <recommendedName>
        <fullName evidence="2">Fe2OG dioxygenase domain-containing protein</fullName>
    </recommendedName>
</protein>
<feature type="domain" description="Fe2OG dioxygenase" evidence="2">
    <location>
        <begin position="98"/>
        <end position="208"/>
    </location>
</feature>
<evidence type="ECO:0000313" key="4">
    <source>
        <dbReference type="Proteomes" id="UP001603857"/>
    </source>
</evidence>
<gene>
    <name evidence="3" type="ORF">Fmac_006159</name>
</gene>
<dbReference type="AlphaFoldDB" id="A0ABD1N9S3"/>
<proteinExistence type="inferred from homology"/>
<dbReference type="GO" id="GO:0016491">
    <property type="term" value="F:oxidoreductase activity"/>
    <property type="evidence" value="ECO:0007669"/>
    <property type="project" value="UniProtKB-KW"/>
</dbReference>
<evidence type="ECO:0000259" key="2">
    <source>
        <dbReference type="PROSITE" id="PS51471"/>
    </source>
</evidence>
<keyword evidence="4" id="KW-1185">Reference proteome</keyword>
<dbReference type="PANTHER" id="PTHR47990">
    <property type="entry name" value="2-OXOGLUTARATE (2OG) AND FE(II)-DEPENDENT OXYGENASE SUPERFAMILY PROTEIN-RELATED"/>
    <property type="match status" value="1"/>
</dbReference>
<keyword evidence="1" id="KW-0479">Metal-binding</keyword>
<keyword evidence="1" id="KW-0560">Oxidoreductase</keyword>
<organism evidence="3 4">
    <name type="scientific">Flemingia macrophylla</name>
    <dbReference type="NCBI Taxonomy" id="520843"/>
    <lineage>
        <taxon>Eukaryota</taxon>
        <taxon>Viridiplantae</taxon>
        <taxon>Streptophyta</taxon>
        <taxon>Embryophyta</taxon>
        <taxon>Tracheophyta</taxon>
        <taxon>Spermatophyta</taxon>
        <taxon>Magnoliopsida</taxon>
        <taxon>eudicotyledons</taxon>
        <taxon>Gunneridae</taxon>
        <taxon>Pentapetalae</taxon>
        <taxon>rosids</taxon>
        <taxon>fabids</taxon>
        <taxon>Fabales</taxon>
        <taxon>Fabaceae</taxon>
        <taxon>Papilionoideae</taxon>
        <taxon>50 kb inversion clade</taxon>
        <taxon>NPAAA clade</taxon>
        <taxon>indigoferoid/millettioid clade</taxon>
        <taxon>Phaseoleae</taxon>
        <taxon>Flemingia</taxon>
    </lineage>
</organism>
<dbReference type="Pfam" id="PF03171">
    <property type="entry name" value="2OG-FeII_Oxy"/>
    <property type="match status" value="1"/>
</dbReference>
<dbReference type="InterPro" id="IPR050231">
    <property type="entry name" value="Iron_ascorbate_oxido_reductase"/>
</dbReference>
<dbReference type="InterPro" id="IPR044861">
    <property type="entry name" value="IPNS-like_FE2OG_OXY"/>
</dbReference>